<evidence type="ECO:0000313" key="11">
    <source>
        <dbReference type="Proteomes" id="UP000006514"/>
    </source>
</evidence>
<evidence type="ECO:0000256" key="3">
    <source>
        <dbReference type="ARBA" id="ARBA00022679"/>
    </source>
</evidence>
<keyword evidence="5" id="KW-0479">Metal-binding</keyword>
<comment type="cofactor">
    <cofactor evidence="1">
        <name>Mg(2+)</name>
        <dbReference type="ChEBI" id="CHEBI:18420"/>
    </cofactor>
</comment>
<name>J0DBW3_AURST</name>
<sequence>MGRWTSDQRTGKRVLLGVARRGLGDCVPGLDVGDAFEVIGDPSISDCKVDPNAESRENAAREELVDVLSGRHGALLSVPPNEDSHKAGYAPWSLRYSGHQFGTWAGQLGDGRAISILETPHPEDAESIFELQLKGAGRTPFSRGADGLAIVRSSIREYLCSEAMHALGIPTTRSLALISLPDLEVVREQIESACILTRVAPSFIRIGNFQAFNPPKDVFLIGGGQQQADYGALLTLGRWVAQRVLKLEDVDEKPWGLRLVKECARRNALMLAGWQAYGFMHGVMNTDNISIAGLTIDYGPYAFMDVYDPGHICNHSDGEGRYAFKLQPTMILYALRQLAEALAPLIGAEESLGRAVPEDWALSASSEELQAWREAGIAHRDAVELEIQDVFIAEYKRLMRKRLGLKTARDDDLQKVIDPLLELMQRHELDFHATFRALAVYSGQLSADDFDVDKLLVSPVAPTDIARADMRAWLSTYAVRREDDAEPMLEANPRFVLRQWVLEEIIKRVEDDALSGRRALAKALLMAEKPFEPWGAEGKDDSALNDEEHEERRLCGLGGREMLGFQCSCSS</sequence>
<dbReference type="GO" id="GO:0070733">
    <property type="term" value="F:AMPylase activity"/>
    <property type="evidence" value="ECO:0007669"/>
    <property type="project" value="TreeGrafter"/>
</dbReference>
<dbReference type="PANTHER" id="PTHR32057:SF14">
    <property type="entry name" value="PROTEIN ADENYLYLTRANSFERASE SELO, MITOCHONDRIAL"/>
    <property type="match status" value="1"/>
</dbReference>
<protein>
    <recommendedName>
        <fullName evidence="9">Selenoprotein O</fullName>
    </recommendedName>
</protein>
<dbReference type="InterPro" id="IPR003846">
    <property type="entry name" value="SelO"/>
</dbReference>
<keyword evidence="11" id="KW-1185">Reference proteome</keyword>
<dbReference type="FunCoup" id="J0DBW3">
    <property type="interactions" value="10"/>
</dbReference>
<reference evidence="11" key="1">
    <citation type="journal article" date="2012" name="Science">
        <title>The Paleozoic origin of enzymatic lignin decomposition reconstructed from 31 fungal genomes.</title>
        <authorList>
            <person name="Floudas D."/>
            <person name="Binder M."/>
            <person name="Riley R."/>
            <person name="Barry K."/>
            <person name="Blanchette R.A."/>
            <person name="Henrissat B."/>
            <person name="Martinez A.T."/>
            <person name="Otillar R."/>
            <person name="Spatafora J.W."/>
            <person name="Yadav J.S."/>
            <person name="Aerts A."/>
            <person name="Benoit I."/>
            <person name="Boyd A."/>
            <person name="Carlson A."/>
            <person name="Copeland A."/>
            <person name="Coutinho P.M."/>
            <person name="de Vries R.P."/>
            <person name="Ferreira P."/>
            <person name="Findley K."/>
            <person name="Foster B."/>
            <person name="Gaskell J."/>
            <person name="Glotzer D."/>
            <person name="Gorecki P."/>
            <person name="Heitman J."/>
            <person name="Hesse C."/>
            <person name="Hori C."/>
            <person name="Igarashi K."/>
            <person name="Jurgens J.A."/>
            <person name="Kallen N."/>
            <person name="Kersten P."/>
            <person name="Kohler A."/>
            <person name="Kuees U."/>
            <person name="Kumar T.K.A."/>
            <person name="Kuo A."/>
            <person name="LaButti K."/>
            <person name="Larrondo L.F."/>
            <person name="Lindquist E."/>
            <person name="Ling A."/>
            <person name="Lombard V."/>
            <person name="Lucas S."/>
            <person name="Lundell T."/>
            <person name="Martin R."/>
            <person name="McLaughlin D.J."/>
            <person name="Morgenstern I."/>
            <person name="Morin E."/>
            <person name="Murat C."/>
            <person name="Nagy L.G."/>
            <person name="Nolan M."/>
            <person name="Ohm R.A."/>
            <person name="Patyshakuliyeva A."/>
            <person name="Rokas A."/>
            <person name="Ruiz-Duenas F.J."/>
            <person name="Sabat G."/>
            <person name="Salamov A."/>
            <person name="Samejima M."/>
            <person name="Schmutz J."/>
            <person name="Slot J.C."/>
            <person name="St John F."/>
            <person name="Stenlid J."/>
            <person name="Sun H."/>
            <person name="Sun S."/>
            <person name="Syed K."/>
            <person name="Tsang A."/>
            <person name="Wiebenga A."/>
            <person name="Young D."/>
            <person name="Pisabarro A."/>
            <person name="Eastwood D.C."/>
            <person name="Martin F."/>
            <person name="Cullen D."/>
            <person name="Grigoriev I.V."/>
            <person name="Hibbett D.S."/>
        </authorList>
    </citation>
    <scope>NUCLEOTIDE SEQUENCE [LARGE SCALE GENOMIC DNA]</scope>
    <source>
        <strain evidence="11">TFB10046</strain>
    </source>
</reference>
<evidence type="ECO:0000256" key="2">
    <source>
        <dbReference type="ARBA" id="ARBA00009747"/>
    </source>
</evidence>
<dbReference type="InParanoid" id="J0DBW3"/>
<keyword evidence="7" id="KW-0067">ATP-binding</keyword>
<dbReference type="Pfam" id="PF02696">
    <property type="entry name" value="SelO"/>
    <property type="match status" value="1"/>
</dbReference>
<organism evidence="10 11">
    <name type="scientific">Auricularia subglabra (strain TFB-10046 / SS5)</name>
    <name type="common">White-rot fungus</name>
    <name type="synonym">Auricularia delicata (strain TFB10046)</name>
    <dbReference type="NCBI Taxonomy" id="717982"/>
    <lineage>
        <taxon>Eukaryota</taxon>
        <taxon>Fungi</taxon>
        <taxon>Dikarya</taxon>
        <taxon>Basidiomycota</taxon>
        <taxon>Agaricomycotina</taxon>
        <taxon>Agaricomycetes</taxon>
        <taxon>Auriculariales</taxon>
        <taxon>Auriculariaceae</taxon>
        <taxon>Auricularia</taxon>
    </lineage>
</organism>
<evidence type="ECO:0000313" key="10">
    <source>
        <dbReference type="EMBL" id="EJD39093.1"/>
    </source>
</evidence>
<dbReference type="GO" id="GO:0005739">
    <property type="term" value="C:mitochondrion"/>
    <property type="evidence" value="ECO:0007669"/>
    <property type="project" value="TreeGrafter"/>
</dbReference>
<dbReference type="AlphaFoldDB" id="J0DBW3"/>
<dbReference type="eggNOG" id="KOG2542">
    <property type="taxonomic scope" value="Eukaryota"/>
</dbReference>
<evidence type="ECO:0000256" key="4">
    <source>
        <dbReference type="ARBA" id="ARBA00022695"/>
    </source>
</evidence>
<evidence type="ECO:0000256" key="6">
    <source>
        <dbReference type="ARBA" id="ARBA00022741"/>
    </source>
</evidence>
<accession>J0DBW3</accession>
<dbReference type="KEGG" id="adl:AURDEDRAFT_107548"/>
<keyword evidence="6" id="KW-0547">Nucleotide-binding</keyword>
<evidence type="ECO:0000256" key="7">
    <source>
        <dbReference type="ARBA" id="ARBA00022840"/>
    </source>
</evidence>
<evidence type="ECO:0000256" key="8">
    <source>
        <dbReference type="ARBA" id="ARBA00022842"/>
    </source>
</evidence>
<proteinExistence type="inferred from homology"/>
<keyword evidence="4" id="KW-0548">Nucleotidyltransferase</keyword>
<keyword evidence="8" id="KW-0460">Magnesium</keyword>
<dbReference type="OrthoDB" id="10254721at2759"/>
<keyword evidence="3" id="KW-0808">Transferase</keyword>
<dbReference type="GO" id="GO:0046872">
    <property type="term" value="F:metal ion binding"/>
    <property type="evidence" value="ECO:0007669"/>
    <property type="project" value="UniProtKB-KW"/>
</dbReference>
<comment type="similarity">
    <text evidence="2">Belongs to the SELO family.</text>
</comment>
<dbReference type="OMA" id="YGPYGWL"/>
<evidence type="ECO:0000256" key="1">
    <source>
        <dbReference type="ARBA" id="ARBA00001946"/>
    </source>
</evidence>
<dbReference type="PANTHER" id="PTHR32057">
    <property type="entry name" value="PROTEIN ADENYLYLTRANSFERASE SELO, MITOCHONDRIAL"/>
    <property type="match status" value="1"/>
</dbReference>
<dbReference type="GO" id="GO:0005524">
    <property type="term" value="F:ATP binding"/>
    <property type="evidence" value="ECO:0007669"/>
    <property type="project" value="UniProtKB-KW"/>
</dbReference>
<dbReference type="EMBL" id="JH687817">
    <property type="protein sequence ID" value="EJD39093.1"/>
    <property type="molecule type" value="Genomic_DNA"/>
</dbReference>
<evidence type="ECO:0000256" key="5">
    <source>
        <dbReference type="ARBA" id="ARBA00022723"/>
    </source>
</evidence>
<evidence type="ECO:0000256" key="9">
    <source>
        <dbReference type="ARBA" id="ARBA00031547"/>
    </source>
</evidence>
<dbReference type="Proteomes" id="UP000006514">
    <property type="component" value="Unassembled WGS sequence"/>
</dbReference>
<gene>
    <name evidence="10" type="ORF">AURDEDRAFT_107548</name>
</gene>